<dbReference type="Pfam" id="PF05425">
    <property type="entry name" value="CopD"/>
    <property type="match status" value="1"/>
</dbReference>
<feature type="transmembrane region" description="Helical" evidence="7">
    <location>
        <begin position="633"/>
        <end position="654"/>
    </location>
</feature>
<feature type="domain" description="Copper resistance protein D" evidence="8">
    <location>
        <begin position="262"/>
        <end position="359"/>
    </location>
</feature>
<reference evidence="9 10" key="1">
    <citation type="submission" date="2018-10" db="EMBL/GenBank/DDBJ databases">
        <title>Isolation, diversity and antifungal activity of actinobacteria from wheat.</title>
        <authorList>
            <person name="Han C."/>
        </authorList>
    </citation>
    <scope>NUCLEOTIDE SEQUENCE [LARGE SCALE GENOMIC DNA]</scope>
    <source>
        <strain evidence="9 10">NEAU-YY56</strain>
    </source>
</reference>
<feature type="transmembrane region" description="Helical" evidence="7">
    <location>
        <begin position="299"/>
        <end position="320"/>
    </location>
</feature>
<feature type="transmembrane region" description="Helical" evidence="7">
    <location>
        <begin position="125"/>
        <end position="146"/>
    </location>
</feature>
<dbReference type="InterPro" id="IPR032694">
    <property type="entry name" value="CopC/D"/>
</dbReference>
<comment type="subcellular location">
    <subcellularLocation>
        <location evidence="1">Cell membrane</location>
        <topology evidence="1">Multi-pass membrane protein</topology>
    </subcellularLocation>
</comment>
<organism evidence="9 10">
    <name type="scientific">Cellulomonas triticagri</name>
    <dbReference type="NCBI Taxonomy" id="2483352"/>
    <lineage>
        <taxon>Bacteria</taxon>
        <taxon>Bacillati</taxon>
        <taxon>Actinomycetota</taxon>
        <taxon>Actinomycetes</taxon>
        <taxon>Micrococcales</taxon>
        <taxon>Cellulomonadaceae</taxon>
        <taxon>Cellulomonas</taxon>
    </lineage>
</organism>
<feature type="transmembrane region" description="Helical" evidence="7">
    <location>
        <begin position="41"/>
        <end position="62"/>
    </location>
</feature>
<feature type="transmembrane region" description="Helical" evidence="7">
    <location>
        <begin position="198"/>
        <end position="219"/>
    </location>
</feature>
<keyword evidence="4 7" id="KW-1133">Transmembrane helix</keyword>
<gene>
    <name evidence="9" type="ORF">EBM89_17310</name>
</gene>
<dbReference type="PANTHER" id="PTHR34820:SF4">
    <property type="entry name" value="INNER MEMBRANE PROTEIN YEBZ"/>
    <property type="match status" value="1"/>
</dbReference>
<keyword evidence="3 7" id="KW-0812">Transmembrane</keyword>
<feature type="region of interest" description="Disordered" evidence="6">
    <location>
        <begin position="1"/>
        <end position="23"/>
    </location>
</feature>
<feature type="transmembrane region" description="Helical" evidence="7">
    <location>
        <begin position="583"/>
        <end position="613"/>
    </location>
</feature>
<dbReference type="GO" id="GO:0006825">
    <property type="term" value="P:copper ion transport"/>
    <property type="evidence" value="ECO:0007669"/>
    <property type="project" value="InterPro"/>
</dbReference>
<feature type="transmembrane region" description="Helical" evidence="7">
    <location>
        <begin position="231"/>
        <end position="251"/>
    </location>
</feature>
<sequence length="702" mass="74284">MRRGRVRRRDDPRVSRAPAPAAAADEAPAPFTFPRVTRTEAVLLVALPLAVAACLTGLASTGELAPSVLLDPGDVVRYGLPVARVVHDLSAALTIGLLVLAAGVLPGQDAVRGVVSYAQWTAVRWGARAAAVWFTAAAAVIVLTAANSMGTPLSAPGTARQVLYYATAIDLGQYLSVSLLLVAATLVVALLARRVTWVGVACALAVAALLPVALSGHAAGADDHRNAVNSLAVHLVAVCVWLGGLVALVLLRPRLRGCLGPVVRRYSVLAAWCLAGAGFSGVVNALLRVSRPEDLISTGYGVLLLLKIAAITALGIAGLAQRRAAIPRLDGPGGGRAFTRLALAEVVLMAVTFGLSVALSRSAPPVPQTPVTWDPRHALLGFPYPPEVSVRTYLTGFEPDWLFLAGSVVLAGLYLAGVRRLRRRGDAWPPGRTAAWLLGCVLLAWVTSGGPNVYGSVHFSTHMILHMGLMMYVPLPLALGAPVLLALRALPARDDASRGPREWLLLVVHSRYLAVLSRPAVAGTVFAGSLVAFYYTGWFEYALFEHPGHLLMQVHFLLSGYLFFWVLVGVDPGPDRASYPIRLVTLLATMAFHAFFGVAVMGSTEVLGAGWWAALGGADTAALLADQAIGGSIAWGAGELPVVIAALVVAVQWARDDERRARRTDRQADRDGDAELHRYNAYLQDLADRDPSGTRPAPNRRT</sequence>
<evidence type="ECO:0000256" key="7">
    <source>
        <dbReference type="SAM" id="Phobius"/>
    </source>
</evidence>
<evidence type="ECO:0000256" key="3">
    <source>
        <dbReference type="ARBA" id="ARBA00022692"/>
    </source>
</evidence>
<evidence type="ECO:0000256" key="4">
    <source>
        <dbReference type="ARBA" id="ARBA00022989"/>
    </source>
</evidence>
<feature type="transmembrane region" description="Helical" evidence="7">
    <location>
        <begin position="433"/>
        <end position="451"/>
    </location>
</feature>
<keyword evidence="2" id="KW-1003">Cell membrane</keyword>
<dbReference type="PANTHER" id="PTHR34820">
    <property type="entry name" value="INNER MEMBRANE PROTEIN YEBZ"/>
    <property type="match status" value="1"/>
</dbReference>
<proteinExistence type="predicted"/>
<dbReference type="OrthoDB" id="5241646at2"/>
<feature type="transmembrane region" description="Helical" evidence="7">
    <location>
        <begin position="512"/>
        <end position="535"/>
    </location>
</feature>
<accession>A0A3M2ISH9</accession>
<name>A0A3M2ISH9_9CELL</name>
<evidence type="ECO:0000259" key="8">
    <source>
        <dbReference type="Pfam" id="PF05425"/>
    </source>
</evidence>
<dbReference type="InterPro" id="IPR008457">
    <property type="entry name" value="Cu-R_CopD_dom"/>
</dbReference>
<dbReference type="InterPro" id="IPR019108">
    <property type="entry name" value="Caa3_assmbl_CtaG-rel"/>
</dbReference>
<feature type="transmembrane region" description="Helical" evidence="7">
    <location>
        <begin position="171"/>
        <end position="191"/>
    </location>
</feature>
<dbReference type="EMBL" id="RFFI01000124">
    <property type="protein sequence ID" value="RMI04892.1"/>
    <property type="molecule type" value="Genomic_DNA"/>
</dbReference>
<feature type="transmembrane region" description="Helical" evidence="7">
    <location>
        <begin position="263"/>
        <end position="287"/>
    </location>
</feature>
<protein>
    <recommendedName>
        <fullName evidence="8">Copper resistance protein D domain-containing protein</fullName>
    </recommendedName>
</protein>
<comment type="caution">
    <text evidence="9">The sequence shown here is derived from an EMBL/GenBank/DDBJ whole genome shotgun (WGS) entry which is preliminary data.</text>
</comment>
<keyword evidence="10" id="KW-1185">Reference proteome</keyword>
<evidence type="ECO:0000256" key="2">
    <source>
        <dbReference type="ARBA" id="ARBA00022475"/>
    </source>
</evidence>
<dbReference type="Proteomes" id="UP000269289">
    <property type="component" value="Unassembled WGS sequence"/>
</dbReference>
<keyword evidence="5 7" id="KW-0472">Membrane</keyword>
<feature type="transmembrane region" description="Helical" evidence="7">
    <location>
        <begin position="401"/>
        <end position="421"/>
    </location>
</feature>
<dbReference type="AlphaFoldDB" id="A0A3M2ISH9"/>
<evidence type="ECO:0000313" key="10">
    <source>
        <dbReference type="Proteomes" id="UP000269289"/>
    </source>
</evidence>
<feature type="transmembrane region" description="Helical" evidence="7">
    <location>
        <begin position="471"/>
        <end position="491"/>
    </location>
</feature>
<feature type="transmembrane region" description="Helical" evidence="7">
    <location>
        <begin position="82"/>
        <end position="105"/>
    </location>
</feature>
<feature type="transmembrane region" description="Helical" evidence="7">
    <location>
        <begin position="550"/>
        <end position="571"/>
    </location>
</feature>
<feature type="transmembrane region" description="Helical" evidence="7">
    <location>
        <begin position="341"/>
        <end position="359"/>
    </location>
</feature>
<evidence type="ECO:0000313" key="9">
    <source>
        <dbReference type="EMBL" id="RMI04892.1"/>
    </source>
</evidence>
<dbReference type="GO" id="GO:0005886">
    <property type="term" value="C:plasma membrane"/>
    <property type="evidence" value="ECO:0007669"/>
    <property type="project" value="UniProtKB-SubCell"/>
</dbReference>
<evidence type="ECO:0000256" key="6">
    <source>
        <dbReference type="SAM" id="MobiDB-lite"/>
    </source>
</evidence>
<evidence type="ECO:0000256" key="1">
    <source>
        <dbReference type="ARBA" id="ARBA00004651"/>
    </source>
</evidence>
<dbReference type="Pfam" id="PF09678">
    <property type="entry name" value="Caa3_CtaG"/>
    <property type="match status" value="1"/>
</dbReference>
<evidence type="ECO:0000256" key="5">
    <source>
        <dbReference type="ARBA" id="ARBA00023136"/>
    </source>
</evidence>